<dbReference type="HOGENOM" id="CLU_775461_0_0_9"/>
<feature type="transmembrane region" description="Helical" evidence="1">
    <location>
        <begin position="302"/>
        <end position="321"/>
    </location>
</feature>
<name>A0A0S6U937_CLOBO</name>
<dbReference type="RefSeq" id="WP_030036120.1">
    <property type="nucleotide sequence ID" value="NZ_DF384213.1"/>
</dbReference>
<sequence>MKSLFRNPLFYKEWKSSKWICLLMTLILFWDKPNNVLDQISYQKYSMLIDKNFVLDKMWFNQCLLGWNSGKQILILGVIVLFCILLFKGEKQDSTCDLLHSMPFTRKDIMVSKIKVGILTIIIPFLINFIILTFFYFNNKSYIASSYLDIPKFYSINLLFYLFFFMFLVFMQSLVGQYFAATIIAPITLYVPYIVVGYIVDLIRLSQNLQYESPRLMALEKFVRNIYIYGIADTKGLERIEKTPNGEKIRNTYKFIYENFDIKIMVLIVLIVVFSILAVIIYNKVKLERINQLIIFKPVETAFKLGVGICVGMIFSQMFGYPKGPEPVTNMPLIYITLLIGTIIGYFISKLVIKFCSK</sequence>
<feature type="transmembrane region" description="Helical" evidence="1">
    <location>
        <begin position="116"/>
        <end position="137"/>
    </location>
</feature>
<reference evidence="2" key="1">
    <citation type="submission" date="2013-10" db="EMBL/GenBank/DDBJ databases">
        <title>Draft genome sequence of Clostridium botulinum type B strain Osaka05.</title>
        <authorList>
            <person name="Sakaguchi Y."/>
            <person name="Hosomi K."/>
            <person name="Uchiyama J."/>
            <person name="Ogura Y."/>
            <person name="Sakaguchi M."/>
            <person name="Kohda T."/>
            <person name="Mukamoto M."/>
            <person name="Misawa N."/>
            <person name="Matsuzaki S."/>
            <person name="Hayashi T."/>
            <person name="Kozaki S."/>
        </authorList>
    </citation>
    <scope>NUCLEOTIDE SEQUENCE</scope>
    <source>
        <strain evidence="2">Osaka05</strain>
    </source>
</reference>
<feature type="transmembrane region" description="Helical" evidence="1">
    <location>
        <begin position="153"/>
        <end position="171"/>
    </location>
</feature>
<keyword evidence="1" id="KW-1133">Transmembrane helix</keyword>
<dbReference type="Proteomes" id="UP000054164">
    <property type="component" value="Unassembled WGS sequence"/>
</dbReference>
<dbReference type="GO" id="GO:0005886">
    <property type="term" value="C:plasma membrane"/>
    <property type="evidence" value="ECO:0007669"/>
    <property type="project" value="UniProtKB-SubCell"/>
</dbReference>
<feature type="transmembrane region" description="Helical" evidence="1">
    <location>
        <begin position="333"/>
        <end position="353"/>
    </location>
</feature>
<feature type="transmembrane region" description="Helical" evidence="1">
    <location>
        <begin position="262"/>
        <end position="282"/>
    </location>
</feature>
<protein>
    <submittedName>
        <fullName evidence="2">ABC transporter permease</fullName>
    </submittedName>
</protein>
<dbReference type="PANTHER" id="PTHR37305:SF1">
    <property type="entry name" value="MEMBRANE PROTEIN"/>
    <property type="match status" value="1"/>
</dbReference>
<feature type="transmembrane region" description="Helical" evidence="1">
    <location>
        <begin position="69"/>
        <end position="87"/>
    </location>
</feature>
<feature type="transmembrane region" description="Helical" evidence="1">
    <location>
        <begin position="178"/>
        <end position="200"/>
    </location>
</feature>
<evidence type="ECO:0000313" key="2">
    <source>
        <dbReference type="EMBL" id="GAE03218.1"/>
    </source>
</evidence>
<proteinExistence type="predicted"/>
<evidence type="ECO:0000256" key="1">
    <source>
        <dbReference type="SAM" id="Phobius"/>
    </source>
</evidence>
<dbReference type="EMBL" id="DF384213">
    <property type="protein sequence ID" value="GAE03218.1"/>
    <property type="molecule type" value="Genomic_DNA"/>
</dbReference>
<gene>
    <name evidence="2" type="ORF">CBO05C_2908</name>
</gene>
<dbReference type="PANTHER" id="PTHR37305">
    <property type="entry name" value="INTEGRAL MEMBRANE PROTEIN-RELATED"/>
    <property type="match status" value="1"/>
</dbReference>
<organism evidence="2">
    <name type="scientific">Clostridium botulinum B str. Osaka05</name>
    <dbReference type="NCBI Taxonomy" id="1407017"/>
    <lineage>
        <taxon>Bacteria</taxon>
        <taxon>Bacillati</taxon>
        <taxon>Bacillota</taxon>
        <taxon>Clostridia</taxon>
        <taxon>Eubacteriales</taxon>
        <taxon>Clostridiaceae</taxon>
        <taxon>Clostridium</taxon>
    </lineage>
</organism>
<accession>A0A0S6U937</accession>
<dbReference type="AlphaFoldDB" id="A0A0S6U937"/>
<dbReference type="GO" id="GO:0140359">
    <property type="term" value="F:ABC-type transporter activity"/>
    <property type="evidence" value="ECO:0007669"/>
    <property type="project" value="InterPro"/>
</dbReference>
<keyword evidence="1" id="KW-0472">Membrane</keyword>
<keyword evidence="1" id="KW-0812">Transmembrane</keyword>